<dbReference type="SUPFAM" id="SSF48452">
    <property type="entry name" value="TPR-like"/>
    <property type="match status" value="1"/>
</dbReference>
<feature type="domain" description="HTH cro/C1-type" evidence="1">
    <location>
        <begin position="8"/>
        <end position="62"/>
    </location>
</feature>
<dbReference type="SUPFAM" id="SSF47413">
    <property type="entry name" value="lambda repressor-like DNA-binding domains"/>
    <property type="match status" value="1"/>
</dbReference>
<dbReference type="InterPro" id="IPR010982">
    <property type="entry name" value="Lambda_DNA-bd_dom_sf"/>
</dbReference>
<gene>
    <name evidence="2" type="ORF">GPZ80_29520</name>
</gene>
<protein>
    <submittedName>
        <fullName evidence="2">Helix-turn-helix transcriptional regulator</fullName>
    </submittedName>
</protein>
<keyword evidence="3" id="KW-1185">Reference proteome</keyword>
<name>A0ABR7LFA3_9PSEU</name>
<dbReference type="CDD" id="cd00093">
    <property type="entry name" value="HTH_XRE"/>
    <property type="match status" value="1"/>
</dbReference>
<evidence type="ECO:0000313" key="2">
    <source>
        <dbReference type="EMBL" id="MBC6451307.1"/>
    </source>
</evidence>
<dbReference type="PROSITE" id="PS50943">
    <property type="entry name" value="HTH_CROC1"/>
    <property type="match status" value="1"/>
</dbReference>
<dbReference type="InterPro" id="IPR001387">
    <property type="entry name" value="Cro/C1-type_HTH"/>
</dbReference>
<sequence length="437" mass="46503">MGTRRERLTARREVLGYTQEAFAHEVGVEPSTVGRWERGALSPQPWRRRKIATTLKVDLDQLAELLGEAVSASDAVEPARSAPGARSLDTAPMGRELLGAAAALAVGAVPPDLARWLPADPVSAAPAPRRIGQSDVAQIRELTALLWSLEQNHGGGAALDAASGALATARSLLSVAEGMPVAEHARIAVADLHCLVGWSLHDVGRHNEASRHFMAALALGSEVGEAGMVAAALYRLGRVSLHVERPDDALRAFQLGQIAAQDAGSYADLARLHVSSGWAHALKGQTRRMEDSFSRAEHELGRIDGDAPPWASAFARSGDWDGVRAMAYMVLARRPEPEFRHYAADAATIAHRIISAPTTGRPARSSVFDRIILAAGKLHVGDVDAGIAEADSALDLVASLRSVRAVDRLTDIERAARTLPRDAAGHLLARIAELRAV</sequence>
<proteinExistence type="predicted"/>
<evidence type="ECO:0000313" key="3">
    <source>
        <dbReference type="Proteomes" id="UP000734823"/>
    </source>
</evidence>
<reference evidence="2 3" key="1">
    <citation type="submission" date="2020-06" db="EMBL/GenBank/DDBJ databases">
        <title>Actinokineospora xiongansis sp. nov., isolated from soil of Baiyangdian.</title>
        <authorList>
            <person name="Zhang X."/>
        </authorList>
    </citation>
    <scope>NUCLEOTIDE SEQUENCE [LARGE SCALE GENOMIC DNA]</scope>
    <source>
        <strain evidence="2 3">HBU206404</strain>
    </source>
</reference>
<comment type="caution">
    <text evidence="2">The sequence shown here is derived from an EMBL/GenBank/DDBJ whole genome shotgun (WGS) entry which is preliminary data.</text>
</comment>
<evidence type="ECO:0000259" key="1">
    <source>
        <dbReference type="PROSITE" id="PS50943"/>
    </source>
</evidence>
<dbReference type="Gene3D" id="1.25.40.10">
    <property type="entry name" value="Tetratricopeptide repeat domain"/>
    <property type="match status" value="1"/>
</dbReference>
<dbReference type="Gene3D" id="1.10.260.40">
    <property type="entry name" value="lambda repressor-like DNA-binding domains"/>
    <property type="match status" value="1"/>
</dbReference>
<organism evidence="2 3">
    <name type="scientific">Actinokineospora xionganensis</name>
    <dbReference type="NCBI Taxonomy" id="2684470"/>
    <lineage>
        <taxon>Bacteria</taxon>
        <taxon>Bacillati</taxon>
        <taxon>Actinomycetota</taxon>
        <taxon>Actinomycetes</taxon>
        <taxon>Pseudonocardiales</taxon>
        <taxon>Pseudonocardiaceae</taxon>
        <taxon>Actinokineospora</taxon>
    </lineage>
</organism>
<dbReference type="EMBL" id="JABVED010000027">
    <property type="protein sequence ID" value="MBC6451307.1"/>
    <property type="molecule type" value="Genomic_DNA"/>
</dbReference>
<dbReference type="RefSeq" id="WP_187224381.1">
    <property type="nucleotide sequence ID" value="NZ_JABVED010000027.1"/>
</dbReference>
<dbReference type="Proteomes" id="UP000734823">
    <property type="component" value="Unassembled WGS sequence"/>
</dbReference>
<dbReference type="Pfam" id="PF13560">
    <property type="entry name" value="HTH_31"/>
    <property type="match status" value="1"/>
</dbReference>
<accession>A0ABR7LFA3</accession>
<dbReference type="InterPro" id="IPR011990">
    <property type="entry name" value="TPR-like_helical_dom_sf"/>
</dbReference>
<dbReference type="SMART" id="SM00530">
    <property type="entry name" value="HTH_XRE"/>
    <property type="match status" value="1"/>
</dbReference>